<feature type="domain" description="Oligopeptidase A N-terminal" evidence="2">
    <location>
        <begin position="30"/>
        <end position="80"/>
    </location>
</feature>
<proteinExistence type="predicted"/>
<evidence type="ECO:0000256" key="1">
    <source>
        <dbReference type="SAM" id="MobiDB-lite"/>
    </source>
</evidence>
<feature type="compositionally biased region" description="Pro residues" evidence="1">
    <location>
        <begin position="118"/>
        <end position="129"/>
    </location>
</feature>
<dbReference type="Gene3D" id="1.10.1370.40">
    <property type="match status" value="1"/>
</dbReference>
<evidence type="ECO:0000313" key="3">
    <source>
        <dbReference type="EMBL" id="VEB40812.1"/>
    </source>
</evidence>
<name>A0A3S4HJB4_CHRVL</name>
<dbReference type="Pfam" id="PF19310">
    <property type="entry name" value="TOP_N"/>
    <property type="match status" value="1"/>
</dbReference>
<dbReference type="GO" id="GO:0004222">
    <property type="term" value="F:metalloendopeptidase activity"/>
    <property type="evidence" value="ECO:0007669"/>
    <property type="project" value="UniProtKB-EC"/>
</dbReference>
<dbReference type="EC" id="3.4.24.70" evidence="3"/>
<feature type="compositionally biased region" description="Low complexity" evidence="1">
    <location>
        <begin position="80"/>
        <end position="95"/>
    </location>
</feature>
<accession>A0A3S4HJB4</accession>
<organism evidence="3 4">
    <name type="scientific">Chromobacterium violaceum</name>
    <dbReference type="NCBI Taxonomy" id="536"/>
    <lineage>
        <taxon>Bacteria</taxon>
        <taxon>Pseudomonadati</taxon>
        <taxon>Pseudomonadota</taxon>
        <taxon>Betaproteobacteria</taxon>
        <taxon>Neisseriales</taxon>
        <taxon>Chromobacteriaceae</taxon>
        <taxon>Chromobacterium</taxon>
    </lineage>
</organism>
<reference evidence="3 4" key="1">
    <citation type="submission" date="2018-12" db="EMBL/GenBank/DDBJ databases">
        <authorList>
            <consortium name="Pathogen Informatics"/>
        </authorList>
    </citation>
    <scope>NUCLEOTIDE SEQUENCE [LARGE SCALE GENOMIC DNA]</scope>
    <source>
        <strain evidence="3 4">NCTC9695</strain>
    </source>
</reference>
<dbReference type="EMBL" id="LR134182">
    <property type="protein sequence ID" value="VEB40812.1"/>
    <property type="molecule type" value="Genomic_DNA"/>
</dbReference>
<protein>
    <submittedName>
        <fullName evidence="3">Oligopeptidase A</fullName>
        <ecNumber evidence="3">3.4.24.70</ecNumber>
    </submittedName>
</protein>
<keyword evidence="3" id="KW-0378">Hydrolase</keyword>
<sequence length="129" mass="13848">MSQNPLLDFSDLPRFDAIKPEHITPALDVLLADARAAIDAVVAAGGDSWDAVVEPLTDATEKLGRAWGVVGHLNGVVGNTEACARPTTPKSRASPPSSPSWGRTWTCSPASRRWRPIPHSPPPAPRRRK</sequence>
<dbReference type="SUPFAM" id="SSF55486">
    <property type="entry name" value="Metalloproteases ('zincins'), catalytic domain"/>
    <property type="match status" value="1"/>
</dbReference>
<feature type="region of interest" description="Disordered" evidence="1">
    <location>
        <begin position="80"/>
        <end position="129"/>
    </location>
</feature>
<dbReference type="InterPro" id="IPR045666">
    <property type="entry name" value="OpdA_N"/>
</dbReference>
<dbReference type="Proteomes" id="UP000275777">
    <property type="component" value="Chromosome"/>
</dbReference>
<gene>
    <name evidence="3" type="primary">prlC_1</name>
    <name evidence="3" type="ORF">NCTC9695_01215</name>
</gene>
<evidence type="ECO:0000259" key="2">
    <source>
        <dbReference type="Pfam" id="PF19310"/>
    </source>
</evidence>
<dbReference type="AlphaFoldDB" id="A0A3S4HJB4"/>
<evidence type="ECO:0000313" key="4">
    <source>
        <dbReference type="Proteomes" id="UP000275777"/>
    </source>
</evidence>